<gene>
    <name evidence="2" type="ORF">NZH93_06015</name>
</gene>
<dbReference type="InterPro" id="IPR018488">
    <property type="entry name" value="cNMP-bd_CS"/>
</dbReference>
<dbReference type="AlphaFoldDB" id="A0A9X3AE45"/>
<organism evidence="2 3">
    <name type="scientific">Umezawaea endophytica</name>
    <dbReference type="NCBI Taxonomy" id="1654476"/>
    <lineage>
        <taxon>Bacteria</taxon>
        <taxon>Bacillati</taxon>
        <taxon>Actinomycetota</taxon>
        <taxon>Actinomycetes</taxon>
        <taxon>Pseudonocardiales</taxon>
        <taxon>Pseudonocardiaceae</taxon>
        <taxon>Umezawaea</taxon>
    </lineage>
</organism>
<name>A0A9X3AE45_9PSEU</name>
<proteinExistence type="predicted"/>
<protein>
    <submittedName>
        <fullName evidence="2">Crp/Fnr family transcriptional regulator</fullName>
    </submittedName>
</protein>
<feature type="domain" description="Cyclic nucleotide-binding" evidence="1">
    <location>
        <begin position="22"/>
        <end position="121"/>
    </location>
</feature>
<reference evidence="2" key="1">
    <citation type="submission" date="2022-08" db="EMBL/GenBank/DDBJ databases">
        <authorList>
            <person name="Tistechok S."/>
            <person name="Samborskyy M."/>
            <person name="Roman I."/>
        </authorList>
    </citation>
    <scope>NUCLEOTIDE SEQUENCE</scope>
    <source>
        <strain evidence="2">DSM 103496</strain>
    </source>
</reference>
<sequence>MSGQPVDRGRDALRAAGRSTPFRRGDRLIAVGAASDKVLLVEAGLVKVVLSGVDGVETVANVLGPGALIGENGVLSGQPRSAEVLAVLDGWAVRVAAGTFLRLVDENVAVRRFLTRTWTDRQRDADNHQLDQAHDVPTRVGMTLLRWARSVGTPTSSGLLVRGLRQRDIAQAVAASEKHVEVALALLRASGLLTTHRLAYLITEPDELEALLARPRRGPDRP</sequence>
<dbReference type="InterPro" id="IPR000595">
    <property type="entry name" value="cNMP-bd_dom"/>
</dbReference>
<evidence type="ECO:0000313" key="2">
    <source>
        <dbReference type="EMBL" id="MCS7476401.1"/>
    </source>
</evidence>
<keyword evidence="3" id="KW-1185">Reference proteome</keyword>
<dbReference type="SUPFAM" id="SSF51206">
    <property type="entry name" value="cAMP-binding domain-like"/>
    <property type="match status" value="1"/>
</dbReference>
<dbReference type="InterPro" id="IPR014710">
    <property type="entry name" value="RmlC-like_jellyroll"/>
</dbReference>
<accession>A0A9X3AE45</accession>
<dbReference type="Proteomes" id="UP001141259">
    <property type="component" value="Unassembled WGS sequence"/>
</dbReference>
<dbReference type="Gene3D" id="2.60.120.10">
    <property type="entry name" value="Jelly Rolls"/>
    <property type="match status" value="1"/>
</dbReference>
<dbReference type="SUPFAM" id="SSF46785">
    <property type="entry name" value="Winged helix' DNA-binding domain"/>
    <property type="match status" value="1"/>
</dbReference>
<evidence type="ECO:0000259" key="1">
    <source>
        <dbReference type="PROSITE" id="PS50042"/>
    </source>
</evidence>
<dbReference type="SMART" id="SM00100">
    <property type="entry name" value="cNMP"/>
    <property type="match status" value="1"/>
</dbReference>
<dbReference type="InterPro" id="IPR036390">
    <property type="entry name" value="WH_DNA-bd_sf"/>
</dbReference>
<dbReference type="Pfam" id="PF00027">
    <property type="entry name" value="cNMP_binding"/>
    <property type="match status" value="1"/>
</dbReference>
<comment type="caution">
    <text evidence="2">The sequence shown here is derived from an EMBL/GenBank/DDBJ whole genome shotgun (WGS) entry which is preliminary data.</text>
</comment>
<dbReference type="InterPro" id="IPR018490">
    <property type="entry name" value="cNMP-bd_dom_sf"/>
</dbReference>
<dbReference type="InterPro" id="IPR036388">
    <property type="entry name" value="WH-like_DNA-bd_sf"/>
</dbReference>
<dbReference type="Gene3D" id="1.10.10.10">
    <property type="entry name" value="Winged helix-like DNA-binding domain superfamily/Winged helix DNA-binding domain"/>
    <property type="match status" value="1"/>
</dbReference>
<dbReference type="RefSeq" id="WP_259621900.1">
    <property type="nucleotide sequence ID" value="NZ_JANYMP010000002.1"/>
</dbReference>
<evidence type="ECO:0000313" key="3">
    <source>
        <dbReference type="Proteomes" id="UP001141259"/>
    </source>
</evidence>
<dbReference type="EMBL" id="JANYMP010000002">
    <property type="protein sequence ID" value="MCS7476401.1"/>
    <property type="molecule type" value="Genomic_DNA"/>
</dbReference>
<dbReference type="PROSITE" id="PS50042">
    <property type="entry name" value="CNMP_BINDING_3"/>
    <property type="match status" value="1"/>
</dbReference>
<dbReference type="CDD" id="cd00038">
    <property type="entry name" value="CAP_ED"/>
    <property type="match status" value="1"/>
</dbReference>
<dbReference type="PROSITE" id="PS00889">
    <property type="entry name" value="CNMP_BINDING_2"/>
    <property type="match status" value="1"/>
</dbReference>